<dbReference type="WBParaSite" id="TREG1_29780.1">
    <property type="protein sequence ID" value="TREG1_29780.1"/>
    <property type="gene ID" value="TREG1_29780"/>
</dbReference>
<reference evidence="2" key="2">
    <citation type="submission" date="2023-11" db="UniProtKB">
        <authorList>
            <consortium name="WormBaseParasite"/>
        </authorList>
    </citation>
    <scope>IDENTIFICATION</scope>
</reference>
<proteinExistence type="predicted"/>
<dbReference type="Proteomes" id="UP000050795">
    <property type="component" value="Unassembled WGS sequence"/>
</dbReference>
<reference evidence="1" key="1">
    <citation type="submission" date="2022-06" db="EMBL/GenBank/DDBJ databases">
        <authorList>
            <person name="Berger JAMES D."/>
            <person name="Berger JAMES D."/>
        </authorList>
    </citation>
    <scope>NUCLEOTIDE SEQUENCE [LARGE SCALE GENOMIC DNA]</scope>
</reference>
<evidence type="ECO:0000313" key="1">
    <source>
        <dbReference type="Proteomes" id="UP000050795"/>
    </source>
</evidence>
<evidence type="ECO:0000313" key="2">
    <source>
        <dbReference type="WBParaSite" id="TREG1_29780.1"/>
    </source>
</evidence>
<organism evidence="1 2">
    <name type="scientific">Trichobilharzia regenti</name>
    <name type="common">Nasal bird schistosome</name>
    <dbReference type="NCBI Taxonomy" id="157069"/>
    <lineage>
        <taxon>Eukaryota</taxon>
        <taxon>Metazoa</taxon>
        <taxon>Spiralia</taxon>
        <taxon>Lophotrochozoa</taxon>
        <taxon>Platyhelminthes</taxon>
        <taxon>Trematoda</taxon>
        <taxon>Digenea</taxon>
        <taxon>Strigeidida</taxon>
        <taxon>Schistosomatoidea</taxon>
        <taxon>Schistosomatidae</taxon>
        <taxon>Trichobilharzia</taxon>
    </lineage>
</organism>
<dbReference type="AlphaFoldDB" id="A0AA85JMH6"/>
<accession>A0AA85JMH6</accession>
<sequence length="278" mass="32727">MSKMYGILVHILSFICISSDISSLNASFLLLHSWKHRSVNNFIDSSIYVIPPNLPERFYTEFTLFYTPRDDDQMPLPPWPQNYPPQLPYAVGRGRTWYAVDLNIAIEYYQDYCVPIFEPSSYFPCMIFNYNQTAYLMAPTDSGYGPCCVYRKPWGVPHQNFMQTFTHYYSGTTERLGSGVLNQTIQWWVIPKDDDYQNEFVKQNNISRRKSHPVFGGYGWTYEKSKKRIPVCFWYEGNTGWAQQLFFNFVDNGPRIHDVENFQLPEICKTEITCIYRP</sequence>
<name>A0AA85JMH6_TRIRE</name>
<protein>
    <submittedName>
        <fullName evidence="2">Uncharacterized protein</fullName>
    </submittedName>
</protein>
<keyword evidence="1" id="KW-1185">Reference proteome</keyword>